<keyword evidence="4 11" id="KW-0963">Cytoplasm</keyword>
<proteinExistence type="inferred from homology"/>
<evidence type="ECO:0000259" key="13">
    <source>
        <dbReference type="PROSITE" id="PS51900"/>
    </source>
</evidence>
<evidence type="ECO:0000256" key="7">
    <source>
        <dbReference type="ARBA" id="ARBA00022908"/>
    </source>
</evidence>
<dbReference type="NCBIfam" id="TIGR02224">
    <property type="entry name" value="recomb_XerC"/>
    <property type="match status" value="1"/>
</dbReference>
<dbReference type="SUPFAM" id="SSF56349">
    <property type="entry name" value="DNA breaking-rejoining enzymes"/>
    <property type="match status" value="1"/>
</dbReference>
<feature type="active site" description="O-(3'-phospho-DNA)-tyrosine intermediate" evidence="11">
    <location>
        <position position="278"/>
    </location>
</feature>
<keyword evidence="9 11" id="KW-0233">DNA recombination</keyword>
<evidence type="ECO:0000256" key="3">
    <source>
        <dbReference type="ARBA" id="ARBA00015804"/>
    </source>
</evidence>
<dbReference type="GO" id="GO:0051301">
    <property type="term" value="P:cell division"/>
    <property type="evidence" value="ECO:0007669"/>
    <property type="project" value="UniProtKB-UniRule"/>
</dbReference>
<dbReference type="InterPro" id="IPR044068">
    <property type="entry name" value="CB"/>
</dbReference>
<dbReference type="InterPro" id="IPR023009">
    <property type="entry name" value="Tyrosine_recombinase_XerC/XerD"/>
</dbReference>
<dbReference type="InterPro" id="IPR050090">
    <property type="entry name" value="Tyrosine_recombinase_XerCD"/>
</dbReference>
<dbReference type="PROSITE" id="PS51900">
    <property type="entry name" value="CB"/>
    <property type="match status" value="1"/>
</dbReference>
<dbReference type="Pfam" id="PF00589">
    <property type="entry name" value="Phage_integrase"/>
    <property type="match status" value="1"/>
</dbReference>
<keyword evidence="8 11" id="KW-0238">DNA-binding</keyword>
<evidence type="ECO:0000256" key="6">
    <source>
        <dbReference type="ARBA" id="ARBA00022829"/>
    </source>
</evidence>
<dbReference type="HAMAP" id="MF_01808">
    <property type="entry name" value="Recomb_XerC_XerD"/>
    <property type="match status" value="1"/>
</dbReference>
<dbReference type="NCBIfam" id="NF001399">
    <property type="entry name" value="PRK00283.1"/>
    <property type="match status" value="1"/>
</dbReference>
<evidence type="ECO:0000256" key="11">
    <source>
        <dbReference type="HAMAP-Rule" id="MF_01808"/>
    </source>
</evidence>
<evidence type="ECO:0000259" key="12">
    <source>
        <dbReference type="PROSITE" id="PS51898"/>
    </source>
</evidence>
<evidence type="ECO:0000256" key="5">
    <source>
        <dbReference type="ARBA" id="ARBA00022618"/>
    </source>
</evidence>
<dbReference type="Gene3D" id="1.10.150.130">
    <property type="match status" value="1"/>
</dbReference>
<accession>A0A1R4HGV9</accession>
<dbReference type="GO" id="GO:0003677">
    <property type="term" value="F:DNA binding"/>
    <property type="evidence" value="ECO:0007669"/>
    <property type="project" value="UniProtKB-UniRule"/>
</dbReference>
<dbReference type="PANTHER" id="PTHR30349:SF81">
    <property type="entry name" value="TYROSINE RECOMBINASE XERC"/>
    <property type="match status" value="1"/>
</dbReference>
<evidence type="ECO:0000256" key="8">
    <source>
        <dbReference type="ARBA" id="ARBA00023125"/>
    </source>
</evidence>
<dbReference type="CDD" id="cd00798">
    <property type="entry name" value="INT_XerDC_C"/>
    <property type="match status" value="1"/>
</dbReference>
<dbReference type="InterPro" id="IPR011010">
    <property type="entry name" value="DNA_brk_join_enz"/>
</dbReference>
<dbReference type="GO" id="GO:0006313">
    <property type="term" value="P:DNA transposition"/>
    <property type="evidence" value="ECO:0007669"/>
    <property type="project" value="UniProtKB-UniRule"/>
</dbReference>
<dbReference type="Proteomes" id="UP000195442">
    <property type="component" value="Unassembled WGS sequence"/>
</dbReference>
<dbReference type="GO" id="GO:0007059">
    <property type="term" value="P:chromosome segregation"/>
    <property type="evidence" value="ECO:0007669"/>
    <property type="project" value="UniProtKB-UniRule"/>
</dbReference>
<feature type="active site" evidence="11">
    <location>
        <position position="243"/>
    </location>
</feature>
<feature type="active site" evidence="11">
    <location>
        <position position="246"/>
    </location>
</feature>
<dbReference type="PANTHER" id="PTHR30349">
    <property type="entry name" value="PHAGE INTEGRASE-RELATED"/>
    <property type="match status" value="1"/>
</dbReference>
<evidence type="ECO:0000256" key="2">
    <source>
        <dbReference type="ARBA" id="ARBA00006657"/>
    </source>
</evidence>
<sequence>MSPNAQQLLDNFFRQLTVEQGASPHTLKSYQRDIKQLMRYCSDKAIQNWPDVKQSDIRYHIASRYRLGISGKSLQRELSAIRSFYNYLLKHNETDSNPAHYVKAPKPVRKLPKTLDVDQITGLLEAETSSHLESRDVAVFELFYSSGLRLSELVALDVNDIDLLDHSLMVRAGKGGKARLLPVGSKAISTLMTWLSLRPKIAKDFETALFVSHKGTRLGQRSIQARLKQWCQKKGIAEHVHPHMFRHSFASHLLETSQDLRAVQELLGHSDINSTQIYTHLDFQHLAKVYDNAHPRAQKKIDNPAVNKQKN</sequence>
<comment type="subcellular location">
    <subcellularLocation>
        <location evidence="1 11">Cytoplasm</location>
    </subcellularLocation>
</comment>
<evidence type="ECO:0000313" key="14">
    <source>
        <dbReference type="EMBL" id="SJM95251.1"/>
    </source>
</evidence>
<dbReference type="Gene3D" id="1.10.443.10">
    <property type="entry name" value="Intergrase catalytic core"/>
    <property type="match status" value="1"/>
</dbReference>
<feature type="active site" evidence="11">
    <location>
        <position position="269"/>
    </location>
</feature>
<dbReference type="InterPro" id="IPR002104">
    <property type="entry name" value="Integrase_catalytic"/>
</dbReference>
<dbReference type="Pfam" id="PF02899">
    <property type="entry name" value="Phage_int_SAM_1"/>
    <property type="match status" value="1"/>
</dbReference>
<dbReference type="InterPro" id="IPR004107">
    <property type="entry name" value="Integrase_SAM-like_N"/>
</dbReference>
<feature type="active site" evidence="11">
    <location>
        <position position="174"/>
    </location>
</feature>
<protein>
    <recommendedName>
        <fullName evidence="3 11">Tyrosine recombinase XerC</fullName>
    </recommendedName>
</protein>
<dbReference type="InterPro" id="IPR011931">
    <property type="entry name" value="Recomb_XerC"/>
</dbReference>
<organism evidence="14 15">
    <name type="scientific">Crenothrix polyspora</name>
    <dbReference type="NCBI Taxonomy" id="360316"/>
    <lineage>
        <taxon>Bacteria</taxon>
        <taxon>Pseudomonadati</taxon>
        <taxon>Pseudomonadota</taxon>
        <taxon>Gammaproteobacteria</taxon>
        <taxon>Methylococcales</taxon>
        <taxon>Crenotrichaceae</taxon>
        <taxon>Crenothrix</taxon>
    </lineage>
</organism>
<feature type="domain" description="Tyr recombinase" evidence="12">
    <location>
        <begin position="110"/>
        <end position="291"/>
    </location>
</feature>
<evidence type="ECO:0000313" key="15">
    <source>
        <dbReference type="Proteomes" id="UP000195442"/>
    </source>
</evidence>
<dbReference type="PROSITE" id="PS51898">
    <property type="entry name" value="TYR_RECOMBINASE"/>
    <property type="match status" value="1"/>
</dbReference>
<dbReference type="OrthoDB" id="9801717at2"/>
<dbReference type="AlphaFoldDB" id="A0A1R4HGV9"/>
<comment type="function">
    <text evidence="11">Site-specific tyrosine recombinase, which acts by catalyzing the cutting and rejoining of the recombining DNA molecules. The XerC-XerD complex is essential to convert dimers of the bacterial chromosome into monomers to permit their segregation at cell division. It also contributes to the segregational stability of plasmids.</text>
</comment>
<evidence type="ECO:0000256" key="1">
    <source>
        <dbReference type="ARBA" id="ARBA00004496"/>
    </source>
</evidence>
<dbReference type="RefSeq" id="WP_087148127.1">
    <property type="nucleotide sequence ID" value="NZ_FUKJ01000414.1"/>
</dbReference>
<dbReference type="GO" id="GO:0005737">
    <property type="term" value="C:cytoplasm"/>
    <property type="evidence" value="ECO:0007669"/>
    <property type="project" value="UniProtKB-SubCell"/>
</dbReference>
<dbReference type="GO" id="GO:0009037">
    <property type="term" value="F:tyrosine-based site-specific recombinase activity"/>
    <property type="evidence" value="ECO:0007669"/>
    <property type="project" value="UniProtKB-UniRule"/>
</dbReference>
<evidence type="ECO:0000256" key="4">
    <source>
        <dbReference type="ARBA" id="ARBA00022490"/>
    </source>
</evidence>
<name>A0A1R4HGV9_9GAMM</name>
<keyword evidence="15" id="KW-1185">Reference proteome</keyword>
<keyword evidence="5 11" id="KW-0132">Cell division</keyword>
<dbReference type="EMBL" id="FUKJ01000414">
    <property type="protein sequence ID" value="SJM95251.1"/>
    <property type="molecule type" value="Genomic_DNA"/>
</dbReference>
<evidence type="ECO:0000256" key="9">
    <source>
        <dbReference type="ARBA" id="ARBA00023172"/>
    </source>
</evidence>
<keyword evidence="7 11" id="KW-0229">DNA integration</keyword>
<dbReference type="InterPro" id="IPR013762">
    <property type="entry name" value="Integrase-like_cat_sf"/>
</dbReference>
<evidence type="ECO:0000256" key="10">
    <source>
        <dbReference type="ARBA" id="ARBA00023306"/>
    </source>
</evidence>
<gene>
    <name evidence="11 14" type="primary">xerC</name>
    <name evidence="14" type="ORF">CRENPOLYSF2_500011</name>
</gene>
<feature type="active site" evidence="11">
    <location>
        <position position="149"/>
    </location>
</feature>
<dbReference type="InterPro" id="IPR010998">
    <property type="entry name" value="Integrase_recombinase_N"/>
</dbReference>
<feature type="domain" description="Core-binding (CB)" evidence="13">
    <location>
        <begin position="3"/>
        <end position="89"/>
    </location>
</feature>
<reference evidence="15" key="1">
    <citation type="submission" date="2017-02" db="EMBL/GenBank/DDBJ databases">
        <authorList>
            <person name="Daims H."/>
        </authorList>
    </citation>
    <scope>NUCLEOTIDE SEQUENCE [LARGE SCALE GENOMIC DNA]</scope>
</reference>
<keyword evidence="6 11" id="KW-0159">Chromosome partition</keyword>
<comment type="subunit">
    <text evidence="11">Forms a cyclic heterotetrameric complex composed of two molecules of XerC and two molecules of XerD.</text>
</comment>
<keyword evidence="10 11" id="KW-0131">Cell cycle</keyword>
<comment type="similarity">
    <text evidence="2 11">Belongs to the 'phage' integrase family. XerC subfamily.</text>
</comment>